<dbReference type="EMBL" id="JAFDVD010000001">
    <property type="protein sequence ID" value="MBM6398847.1"/>
    <property type="molecule type" value="Genomic_DNA"/>
</dbReference>
<proteinExistence type="predicted"/>
<evidence type="ECO:0000313" key="3">
    <source>
        <dbReference type="Proteomes" id="UP001430172"/>
    </source>
</evidence>
<accession>A0ABS2CG50</accession>
<sequence>MTTDPALTPSVPAPPDVLVHRLLDAVAAVDDPVDREAAALELERVLAEAARAAGALARLSAHSRRRPREYVDEEDAATFARPPWA</sequence>
<dbReference type="Proteomes" id="UP001430172">
    <property type="component" value="Unassembled WGS sequence"/>
</dbReference>
<evidence type="ECO:0000256" key="1">
    <source>
        <dbReference type="SAM" id="MobiDB-lite"/>
    </source>
</evidence>
<evidence type="ECO:0000313" key="2">
    <source>
        <dbReference type="EMBL" id="MBM6398847.1"/>
    </source>
</evidence>
<gene>
    <name evidence="2" type="ORF">JQN70_00435</name>
</gene>
<protein>
    <submittedName>
        <fullName evidence="2">Uncharacterized protein</fullName>
    </submittedName>
</protein>
<feature type="region of interest" description="Disordered" evidence="1">
    <location>
        <begin position="63"/>
        <end position="85"/>
    </location>
</feature>
<dbReference type="RefSeq" id="WP_204129341.1">
    <property type="nucleotide sequence ID" value="NZ_JAFDVD010000001.1"/>
</dbReference>
<reference evidence="2" key="1">
    <citation type="submission" date="2021-02" db="EMBL/GenBank/DDBJ databases">
        <title>Phycicoccus sp. MQZ13P-5T, whole genome shotgun sequence.</title>
        <authorList>
            <person name="Tuo L."/>
        </authorList>
    </citation>
    <scope>NUCLEOTIDE SEQUENCE</scope>
    <source>
        <strain evidence="2">MQZ13P-5</strain>
    </source>
</reference>
<keyword evidence="3" id="KW-1185">Reference proteome</keyword>
<comment type="caution">
    <text evidence="2">The sequence shown here is derived from an EMBL/GenBank/DDBJ whole genome shotgun (WGS) entry which is preliminary data.</text>
</comment>
<name>A0ABS2CG50_9MICO</name>
<organism evidence="2 3">
    <name type="scientific">Phycicoccus sonneratiae</name>
    <dbReference type="NCBI Taxonomy" id="2807628"/>
    <lineage>
        <taxon>Bacteria</taxon>
        <taxon>Bacillati</taxon>
        <taxon>Actinomycetota</taxon>
        <taxon>Actinomycetes</taxon>
        <taxon>Micrococcales</taxon>
        <taxon>Intrasporangiaceae</taxon>
        <taxon>Phycicoccus</taxon>
    </lineage>
</organism>